<keyword evidence="3" id="KW-1185">Reference proteome</keyword>
<comment type="caution">
    <text evidence="2">The sequence shown here is derived from an EMBL/GenBank/DDBJ whole genome shotgun (WGS) entry which is preliminary data.</text>
</comment>
<accession>K0TPE9</accession>
<dbReference type="EMBL" id="AGNL01000305">
    <property type="protein sequence ID" value="EJK77876.1"/>
    <property type="molecule type" value="Genomic_DNA"/>
</dbReference>
<gene>
    <name evidence="2" type="ORF">THAOC_00259</name>
</gene>
<dbReference type="Proteomes" id="UP000266841">
    <property type="component" value="Unassembled WGS sequence"/>
</dbReference>
<evidence type="ECO:0000256" key="1">
    <source>
        <dbReference type="SAM" id="MobiDB-lite"/>
    </source>
</evidence>
<evidence type="ECO:0000313" key="3">
    <source>
        <dbReference type="Proteomes" id="UP000266841"/>
    </source>
</evidence>
<reference evidence="2 3" key="1">
    <citation type="journal article" date="2012" name="Genome Biol.">
        <title>Genome and low-iron response of an oceanic diatom adapted to chronic iron limitation.</title>
        <authorList>
            <person name="Lommer M."/>
            <person name="Specht M."/>
            <person name="Roy A.S."/>
            <person name="Kraemer L."/>
            <person name="Andreson R."/>
            <person name="Gutowska M.A."/>
            <person name="Wolf J."/>
            <person name="Bergner S.V."/>
            <person name="Schilhabel M.B."/>
            <person name="Klostermeier U.C."/>
            <person name="Beiko R.G."/>
            <person name="Rosenstiel P."/>
            <person name="Hippler M."/>
            <person name="Laroche J."/>
        </authorList>
    </citation>
    <scope>NUCLEOTIDE SEQUENCE [LARGE SCALE GENOMIC DNA]</scope>
    <source>
        <strain evidence="2 3">CCMP1005</strain>
    </source>
</reference>
<proteinExistence type="predicted"/>
<feature type="region of interest" description="Disordered" evidence="1">
    <location>
        <begin position="243"/>
        <end position="298"/>
    </location>
</feature>
<sequence>FAGGQRARTCQIKPKNPIRLLLDSACGGKGAVGWIWGRPERPGSGERALSAAIERELLIADIFDLSWGRIVQTISPTDSIRHQNETKTIYYGDGGPCAFSDPFADGRDPRRLVPRGRVVPVVRPLPRPPGEGVRAGGGVDRLVRASPRRADRPAAGLPRLRRPEGRPLAAGLLPPDLLLGHRGDLGGLDVLPLEPERPDSGLGSAADDRRVRFDLLLHARRILHLPRPRTDHAAAIAGRRRLLGGALEPDRRPPPLPPRAVRPPDRHVGHGLARRARARRGGAAGSRPAAVRTGEGVRGPRLPDIRAIGKGGIGAFAEAYPSRICRDGPGDDDMTDVRRGAFHALDLHSSKFLVQRLTIGLSDELP</sequence>
<feature type="non-terminal residue" evidence="2">
    <location>
        <position position="1"/>
    </location>
</feature>
<organism evidence="2 3">
    <name type="scientific">Thalassiosira oceanica</name>
    <name type="common">Marine diatom</name>
    <dbReference type="NCBI Taxonomy" id="159749"/>
    <lineage>
        <taxon>Eukaryota</taxon>
        <taxon>Sar</taxon>
        <taxon>Stramenopiles</taxon>
        <taxon>Ochrophyta</taxon>
        <taxon>Bacillariophyta</taxon>
        <taxon>Coscinodiscophyceae</taxon>
        <taxon>Thalassiosirophycidae</taxon>
        <taxon>Thalassiosirales</taxon>
        <taxon>Thalassiosiraceae</taxon>
        <taxon>Thalassiosira</taxon>
    </lineage>
</organism>
<dbReference type="AlphaFoldDB" id="K0TPE9"/>
<evidence type="ECO:0000313" key="2">
    <source>
        <dbReference type="EMBL" id="EJK77876.1"/>
    </source>
</evidence>
<name>K0TPE9_THAOC</name>
<protein>
    <submittedName>
        <fullName evidence="2">Uncharacterized protein</fullName>
    </submittedName>
</protein>